<evidence type="ECO:0000313" key="1">
    <source>
        <dbReference type="EMBL" id="QDQ99502.1"/>
    </source>
</evidence>
<evidence type="ECO:0000313" key="2">
    <source>
        <dbReference type="Proteomes" id="UP000317344"/>
    </source>
</evidence>
<reference evidence="1 2" key="2">
    <citation type="submission" date="2019-07" db="EMBL/GenBank/DDBJ databases">
        <authorList>
            <person name="Huang Y."/>
        </authorList>
    </citation>
    <scope>NUCLEOTIDE SEQUENCE [LARGE SCALE GENOMIC DNA]</scope>
    <source>
        <strain evidence="1 2">HY188</strain>
        <plasmid evidence="1 2">unnamed</plasmid>
    </source>
</reference>
<accession>A0A516X8Z2</accession>
<dbReference type="KEGG" id="toy:FO059_18055"/>
<keyword evidence="1" id="KW-0614">Plasmid</keyword>
<dbReference type="OrthoDB" id="3255134at2"/>
<gene>
    <name evidence="1" type="ORF">FO059_18055</name>
</gene>
<dbReference type="AlphaFoldDB" id="A0A516X8Z2"/>
<organism evidence="1 2">
    <name type="scientific">Tomitella fengzijianii</name>
    <dbReference type="NCBI Taxonomy" id="2597660"/>
    <lineage>
        <taxon>Bacteria</taxon>
        <taxon>Bacillati</taxon>
        <taxon>Actinomycetota</taxon>
        <taxon>Actinomycetes</taxon>
        <taxon>Mycobacteriales</taxon>
        <taxon>Tomitella</taxon>
    </lineage>
</organism>
<sequence>MLTAWADESGSQPDRDPGTYLIAVALCEADDVPALRAAMSELRLPGEKKVHWHGSSDARRQDLIDAVAALPVAGFVVVRSESGAADRRHRRKCLEYLLPNLADMPCSRITFESRGPRDRSDTDLLQKFRAQKVVSAGLRIDHAIGRTEPALAVADIVCGAVVQSRVGNADYLAALGNAVELHHV</sequence>
<dbReference type="EMBL" id="CP041766">
    <property type="protein sequence ID" value="QDQ99502.1"/>
    <property type="molecule type" value="Genomic_DNA"/>
</dbReference>
<reference evidence="1 2" key="1">
    <citation type="submission" date="2019-07" db="EMBL/GenBank/DDBJ databases">
        <title>Tomitella cavernea sp. nov., an actinomycete isolated from soil.</title>
        <authorList>
            <person name="Cheng J."/>
        </authorList>
    </citation>
    <scope>NUCLEOTIDE SEQUENCE [LARGE SCALE GENOMIC DNA]</scope>
    <source>
        <strain evidence="1 2">HY188</strain>
        <plasmid evidence="1 2">unnamed</plasmid>
    </source>
</reference>
<protein>
    <submittedName>
        <fullName evidence="1">DUF3800 domain-containing protein</fullName>
    </submittedName>
</protein>
<proteinExistence type="predicted"/>
<name>A0A516X8Z2_9ACTN</name>
<geneLocation type="plasmid" evidence="1">
    <name>unnamed</name>
</geneLocation>
<dbReference type="RefSeq" id="WP_143910905.1">
    <property type="nucleotide sequence ID" value="NZ_CP041766.1"/>
</dbReference>
<dbReference type="Proteomes" id="UP000317344">
    <property type="component" value="Plasmid unnamed"/>
</dbReference>
<keyword evidence="2" id="KW-1185">Reference proteome</keyword>